<proteinExistence type="predicted"/>
<feature type="compositionally biased region" description="Low complexity" evidence="1">
    <location>
        <begin position="808"/>
        <end position="832"/>
    </location>
</feature>
<feature type="compositionally biased region" description="Basic and acidic residues" evidence="1">
    <location>
        <begin position="293"/>
        <end position="302"/>
    </location>
</feature>
<feature type="region of interest" description="Disordered" evidence="1">
    <location>
        <begin position="120"/>
        <end position="152"/>
    </location>
</feature>
<sequence>MMFNTFIRAFAQTVTPWTVVESTQSGLDMSHSFAATDDGVASLEGSEKGTMDLGIEILKIHVTDVDENVNIEISFKYEGIPAATDMADDETGSATGFNDELEVTSHNNQAIQAEKISALKKGKQPMSTPVEPAPQYSGFSHPNTASTSNSSSGPYFCEATLIPGLLNSIGIDEESDTQSSQASPVAQGKSSASLSQVTLSSSEATPMGWPSAAVQEDRPSREAFLSSEDLAIFNQPSLWRCEDVDDTHESRGESAAPMGQDTLLVPAVQESATLHGEEIVLDEQDSEDDDREGSEAGDHDVGQAEAAPVVGWGVPAVHDIPRHLQSDEYKNDLMHQAWDAFEDLRHLVVVDPETHAEDYLDAFYDFARYHSDAPFVQADKSLYEMPDVIVDLMWETVPDFDPDDYALWSPPLTQEEICASLPRHHVYAQDFVEDSGPKSTSISSASDPSPPLPVPVVFDAVKTLMMFDVIWKAVRAGRFLAIARYIRPDDLFRLVSVGFIKLDDLDWADARAHYFIGKVRVQNSLRSWTTPKNLAFPSASARKTAVENFETEWKKGFGADSLDGVPFEGNPIAWIDGCGEECPEPPFPLDQEAFQMIYAKYFLEKHTTSSGRPQVDPLESRSSQIERSPSPSPSPKNKRPREDSDPDSGAPSSGPSDDDAPSPSKKPKHDGGNSDDDDDDKPSKPKPSTPLRRSLRTRRPVIRGVAPLCTSRPDHGPARPPPQNAVAGPSMLETAFRRVTTFVSDLLAEPPRAGPSRSRKRAADDSDEDADSESSPLKKARRGEAITSPIRSSRRKGKGKASARRASRGGNASSSSSGSSGASGSSASSSASPRTPDGSQDVDVEILEMPHAPVTAAPQPPSPPPFVPGEDEIVPSPRNALRRRETTLWNGKLVTSETDLDGLRMDEDEEQEL</sequence>
<protein>
    <submittedName>
        <fullName evidence="2">Uncharacterized protein</fullName>
    </submittedName>
</protein>
<dbReference type="EMBL" id="KQ085973">
    <property type="protein sequence ID" value="KLO12672.1"/>
    <property type="molecule type" value="Genomic_DNA"/>
</dbReference>
<feature type="compositionally biased region" description="Acidic residues" evidence="1">
    <location>
        <begin position="279"/>
        <end position="292"/>
    </location>
</feature>
<evidence type="ECO:0000313" key="2">
    <source>
        <dbReference type="EMBL" id="KLO12672.1"/>
    </source>
</evidence>
<dbReference type="PANTHER" id="PTHR24216:SF65">
    <property type="entry name" value="PAXILLIN-LIKE PROTEIN 1"/>
    <property type="match status" value="1"/>
</dbReference>
<feature type="region of interest" description="Disordered" evidence="1">
    <location>
        <begin position="173"/>
        <end position="221"/>
    </location>
</feature>
<evidence type="ECO:0000256" key="1">
    <source>
        <dbReference type="SAM" id="MobiDB-lite"/>
    </source>
</evidence>
<dbReference type="AlphaFoldDB" id="A0A0H2RM38"/>
<feature type="compositionally biased region" description="Low complexity" evidence="1">
    <location>
        <begin position="190"/>
        <end position="202"/>
    </location>
</feature>
<accession>A0A0H2RM38</accession>
<organism evidence="2 3">
    <name type="scientific">Schizopora paradoxa</name>
    <dbReference type="NCBI Taxonomy" id="27342"/>
    <lineage>
        <taxon>Eukaryota</taxon>
        <taxon>Fungi</taxon>
        <taxon>Dikarya</taxon>
        <taxon>Basidiomycota</taxon>
        <taxon>Agaricomycotina</taxon>
        <taxon>Agaricomycetes</taxon>
        <taxon>Hymenochaetales</taxon>
        <taxon>Schizoporaceae</taxon>
        <taxon>Schizopora</taxon>
    </lineage>
</organism>
<feature type="compositionally biased region" description="Polar residues" evidence="1">
    <location>
        <begin position="137"/>
        <end position="152"/>
    </location>
</feature>
<dbReference type="Proteomes" id="UP000053477">
    <property type="component" value="Unassembled WGS sequence"/>
</dbReference>
<name>A0A0H2RM38_9AGAM</name>
<keyword evidence="3" id="KW-1185">Reference proteome</keyword>
<evidence type="ECO:0000313" key="3">
    <source>
        <dbReference type="Proteomes" id="UP000053477"/>
    </source>
</evidence>
<feature type="compositionally biased region" description="Pro residues" evidence="1">
    <location>
        <begin position="858"/>
        <end position="867"/>
    </location>
</feature>
<dbReference type="PANTHER" id="PTHR24216">
    <property type="entry name" value="PAXILLIN-RELATED"/>
    <property type="match status" value="1"/>
</dbReference>
<feature type="region of interest" description="Disordered" evidence="1">
    <location>
        <begin position="277"/>
        <end position="306"/>
    </location>
</feature>
<feature type="region of interest" description="Disordered" evidence="1">
    <location>
        <begin position="607"/>
        <end position="874"/>
    </location>
</feature>
<feature type="compositionally biased region" description="Basic residues" evidence="1">
    <location>
        <begin position="792"/>
        <end position="807"/>
    </location>
</feature>
<gene>
    <name evidence="2" type="ORF">SCHPADRAFT_904914</name>
</gene>
<feature type="compositionally biased region" description="Low complexity" evidence="1">
    <location>
        <begin position="620"/>
        <end position="629"/>
    </location>
</feature>
<dbReference type="InParanoid" id="A0A0H2RM38"/>
<reference evidence="2 3" key="1">
    <citation type="submission" date="2015-04" db="EMBL/GenBank/DDBJ databases">
        <title>Complete genome sequence of Schizopora paradoxa KUC8140, a cosmopolitan wood degrader in East Asia.</title>
        <authorList>
            <consortium name="DOE Joint Genome Institute"/>
            <person name="Min B."/>
            <person name="Park H."/>
            <person name="Jang Y."/>
            <person name="Kim J.-J."/>
            <person name="Kim K.H."/>
            <person name="Pangilinan J."/>
            <person name="Lipzen A."/>
            <person name="Riley R."/>
            <person name="Grigoriev I.V."/>
            <person name="Spatafora J.W."/>
            <person name="Choi I.-G."/>
        </authorList>
    </citation>
    <scope>NUCLEOTIDE SEQUENCE [LARGE SCALE GENOMIC DNA]</scope>
    <source>
        <strain evidence="2 3">KUC8140</strain>
    </source>
</reference>